<evidence type="ECO:0000313" key="5">
    <source>
        <dbReference type="EMBL" id="KAK5580577.1"/>
    </source>
</evidence>
<proteinExistence type="predicted"/>
<name>A0AAN7TWY8_9MYCE</name>
<reference evidence="5 6" key="1">
    <citation type="submission" date="2023-11" db="EMBL/GenBank/DDBJ databases">
        <title>Dfirmibasis_genome.</title>
        <authorList>
            <person name="Edelbroek B."/>
            <person name="Kjellin J."/>
            <person name="Jerlstrom-Hultqvist J."/>
            <person name="Soderbom F."/>
        </authorList>
    </citation>
    <scope>NUCLEOTIDE SEQUENCE [LARGE SCALE GENOMIC DNA]</scope>
    <source>
        <strain evidence="5 6">TNS-C-14</strain>
    </source>
</reference>
<dbReference type="SMART" id="SM00116">
    <property type="entry name" value="CBS"/>
    <property type="match status" value="3"/>
</dbReference>
<keyword evidence="1" id="KW-0677">Repeat</keyword>
<sequence length="318" mass="36340">MSATDKKSQVNYGMRKCSSEKIITMKNPLHFLLQPISTSSIQLQKVKILDTSISIEDGFNVIIDQLSAPVYDSKNEKFIGICDLKHFLSYILYKLPFPPTGEYVESSITDMELFPLTTLDKKSSILQLLKYFDTGVHRAFILNEKKQIEMISQLSILKWFKENAQEFGDMNNKDIISLDRSYNLHSFSKVHSIVDTEPVFKAFQLIQKYKIYGMPIVNDKNQIVGNISIHDLKYASSNLDKLALPLKMYVEERPPITCDKSTKLSELFNIFLNNQIHRVHLVEGGKPIGIITITDIISMIYNHTISSSQDNKSSSIQM</sequence>
<evidence type="ECO:0000256" key="2">
    <source>
        <dbReference type="ARBA" id="ARBA00023122"/>
    </source>
</evidence>
<keyword evidence="2 3" id="KW-0129">CBS domain</keyword>
<dbReference type="PROSITE" id="PS51371">
    <property type="entry name" value="CBS"/>
    <property type="match status" value="2"/>
</dbReference>
<dbReference type="PANTHER" id="PTHR13780">
    <property type="entry name" value="AMP-ACTIVATED PROTEIN KINASE, GAMMA REGULATORY SUBUNIT"/>
    <property type="match status" value="1"/>
</dbReference>
<protein>
    <recommendedName>
        <fullName evidence="4">CBS domain-containing protein</fullName>
    </recommendedName>
</protein>
<dbReference type="InterPro" id="IPR000644">
    <property type="entry name" value="CBS_dom"/>
</dbReference>
<dbReference type="InterPro" id="IPR046342">
    <property type="entry name" value="CBS_dom_sf"/>
</dbReference>
<evidence type="ECO:0000256" key="1">
    <source>
        <dbReference type="ARBA" id="ARBA00022737"/>
    </source>
</evidence>
<evidence type="ECO:0000259" key="4">
    <source>
        <dbReference type="PROSITE" id="PS51371"/>
    </source>
</evidence>
<feature type="domain" description="CBS" evidence="4">
    <location>
        <begin position="184"/>
        <end position="242"/>
    </location>
</feature>
<dbReference type="Pfam" id="PF00571">
    <property type="entry name" value="CBS"/>
    <property type="match status" value="2"/>
</dbReference>
<keyword evidence="6" id="KW-1185">Reference proteome</keyword>
<comment type="caution">
    <text evidence="5">The sequence shown here is derived from an EMBL/GenBank/DDBJ whole genome shotgun (WGS) entry which is preliminary data.</text>
</comment>
<dbReference type="Gene3D" id="3.10.580.10">
    <property type="entry name" value="CBS-domain"/>
    <property type="match status" value="2"/>
</dbReference>
<dbReference type="InterPro" id="IPR050511">
    <property type="entry name" value="AMPK_gamma/SDS23_families"/>
</dbReference>
<evidence type="ECO:0000256" key="3">
    <source>
        <dbReference type="PROSITE-ProRule" id="PRU00703"/>
    </source>
</evidence>
<dbReference type="CDD" id="cd02205">
    <property type="entry name" value="CBS_pair_SF"/>
    <property type="match status" value="1"/>
</dbReference>
<dbReference type="Proteomes" id="UP001344447">
    <property type="component" value="Unassembled WGS sequence"/>
</dbReference>
<dbReference type="SUPFAM" id="SSF54631">
    <property type="entry name" value="CBS-domain pair"/>
    <property type="match status" value="2"/>
</dbReference>
<organism evidence="5 6">
    <name type="scientific">Dictyostelium firmibasis</name>
    <dbReference type="NCBI Taxonomy" id="79012"/>
    <lineage>
        <taxon>Eukaryota</taxon>
        <taxon>Amoebozoa</taxon>
        <taxon>Evosea</taxon>
        <taxon>Eumycetozoa</taxon>
        <taxon>Dictyostelia</taxon>
        <taxon>Dictyosteliales</taxon>
        <taxon>Dictyosteliaceae</taxon>
        <taxon>Dictyostelium</taxon>
    </lineage>
</organism>
<dbReference type="EMBL" id="JAVFKY010000002">
    <property type="protein sequence ID" value="KAK5580577.1"/>
    <property type="molecule type" value="Genomic_DNA"/>
</dbReference>
<dbReference type="AlphaFoldDB" id="A0AAN7TWY8"/>
<accession>A0AAN7TWY8</accession>
<dbReference type="PANTHER" id="PTHR13780:SF21">
    <property type="entry name" value="CBS DOMAIN-CONTAINING PROTEIN"/>
    <property type="match status" value="1"/>
</dbReference>
<gene>
    <name evidence="5" type="ORF">RB653_000597</name>
</gene>
<evidence type="ECO:0000313" key="6">
    <source>
        <dbReference type="Proteomes" id="UP001344447"/>
    </source>
</evidence>
<feature type="domain" description="CBS" evidence="4">
    <location>
        <begin position="251"/>
        <end position="307"/>
    </location>
</feature>